<evidence type="ECO:0000313" key="2">
    <source>
        <dbReference type="EMBL" id="ORC16403.1"/>
    </source>
</evidence>
<keyword evidence="3" id="KW-1185">Reference proteome</keyword>
<dbReference type="AlphaFoldDB" id="A0A1Y1RNG2"/>
<dbReference type="EMBL" id="LXWF01000040">
    <property type="protein sequence ID" value="ORC16403.1"/>
    <property type="molecule type" value="Genomic_DNA"/>
</dbReference>
<sequence length="246" mass="26974">MSFLTRSLPSTMKLFPYLLIPPTVFVLLSGVRHVIFQFAPGLTWLHTGELHRLIDVNGEGNLTVWFSAGLWLVFGILCLVIGALAGIRGPFYTFAAIGFYASMDETAMIHEMFNAVGHTLGSSLGTDIPTWPWVVFFGLPLALLVGLVSLRLMRILPRQVRTTLIWAGALFLTAVIVLETISGFYVTDGEITNHVIYILVTHAEEYLEMVAISLAVSALASLLVVSPSQRTISVSPGLTQRKQATR</sequence>
<keyword evidence="1" id="KW-1133">Transmembrane helix</keyword>
<feature type="transmembrane region" description="Helical" evidence="1">
    <location>
        <begin position="91"/>
        <end position="110"/>
    </location>
</feature>
<protein>
    <submittedName>
        <fullName evidence="2">Uncharacterized protein</fullName>
    </submittedName>
</protein>
<comment type="caution">
    <text evidence="2">The sequence shown here is derived from an EMBL/GenBank/DDBJ whole genome shotgun (WGS) entry which is preliminary data.</text>
</comment>
<evidence type="ECO:0000256" key="1">
    <source>
        <dbReference type="SAM" id="Phobius"/>
    </source>
</evidence>
<feature type="transmembrane region" description="Helical" evidence="1">
    <location>
        <begin position="164"/>
        <end position="186"/>
    </location>
</feature>
<name>A0A1Y1RNG2_9MICC</name>
<keyword evidence="1" id="KW-0812">Transmembrane</keyword>
<dbReference type="Proteomes" id="UP000192359">
    <property type="component" value="Unassembled WGS sequence"/>
</dbReference>
<feature type="transmembrane region" description="Helical" evidence="1">
    <location>
        <begin position="14"/>
        <end position="35"/>
    </location>
</feature>
<feature type="transmembrane region" description="Helical" evidence="1">
    <location>
        <begin position="62"/>
        <end position="84"/>
    </location>
</feature>
<accession>A0A1Y1RNG2</accession>
<reference evidence="2 3" key="1">
    <citation type="submission" date="2016-05" db="EMBL/GenBank/DDBJ databases">
        <title>Draft genome sequence of a porcine commensal Rothia nasimurium.</title>
        <authorList>
            <person name="Gaiser R.A."/>
            <person name="Van Baarlen P."/>
            <person name="Wells J.M."/>
        </authorList>
    </citation>
    <scope>NUCLEOTIDE SEQUENCE [LARGE SCALE GENOMIC DNA]</scope>
    <source>
        <strain evidence="2 3">PT-32</strain>
    </source>
</reference>
<gene>
    <name evidence="2" type="ORF">A7979_03510</name>
</gene>
<organism evidence="2 3">
    <name type="scientific">Rothia nasimurium</name>
    <dbReference type="NCBI Taxonomy" id="85336"/>
    <lineage>
        <taxon>Bacteria</taxon>
        <taxon>Bacillati</taxon>
        <taxon>Actinomycetota</taxon>
        <taxon>Actinomycetes</taxon>
        <taxon>Micrococcales</taxon>
        <taxon>Micrococcaceae</taxon>
        <taxon>Rothia</taxon>
    </lineage>
</organism>
<feature type="transmembrane region" description="Helical" evidence="1">
    <location>
        <begin position="206"/>
        <end position="225"/>
    </location>
</feature>
<dbReference type="OrthoDB" id="7060889at2"/>
<feature type="transmembrane region" description="Helical" evidence="1">
    <location>
        <begin position="130"/>
        <end position="152"/>
    </location>
</feature>
<keyword evidence="1" id="KW-0472">Membrane</keyword>
<dbReference type="RefSeq" id="WP_083091975.1">
    <property type="nucleotide sequence ID" value="NZ_LXWF01000040.1"/>
</dbReference>
<evidence type="ECO:0000313" key="3">
    <source>
        <dbReference type="Proteomes" id="UP000192359"/>
    </source>
</evidence>
<proteinExistence type="predicted"/>